<accession>A0ABM4IS94</accession>
<feature type="transmembrane region" description="Helical" evidence="2">
    <location>
        <begin position="184"/>
        <end position="209"/>
    </location>
</feature>
<feature type="region of interest" description="Disordered" evidence="1">
    <location>
        <begin position="131"/>
        <end position="167"/>
    </location>
</feature>
<feature type="compositionally biased region" description="Polar residues" evidence="1">
    <location>
        <begin position="138"/>
        <end position="154"/>
    </location>
</feature>
<dbReference type="RefSeq" id="XP_070330683.1">
    <property type="nucleotide sequence ID" value="XM_070474582.1"/>
</dbReference>
<feature type="region of interest" description="Disordered" evidence="1">
    <location>
        <begin position="1"/>
        <end position="31"/>
    </location>
</feature>
<proteinExistence type="predicted"/>
<feature type="region of interest" description="Disordered" evidence="1">
    <location>
        <begin position="238"/>
        <end position="258"/>
    </location>
</feature>
<protein>
    <submittedName>
        <fullName evidence="4">Uncharacterized protein C2orf92 homolog isoform X3</fullName>
    </submittedName>
</protein>
<evidence type="ECO:0000313" key="3">
    <source>
        <dbReference type="Proteomes" id="UP001652640"/>
    </source>
</evidence>
<feature type="region of interest" description="Disordered" evidence="1">
    <location>
        <begin position="101"/>
        <end position="120"/>
    </location>
</feature>
<reference evidence="3" key="1">
    <citation type="journal article" date="2022" name="J. Hered.">
        <title>A De Novo Chromosome-Level Genome Assembly of the White-Tailed Deer, Odocoileus Virginianus.</title>
        <authorList>
            <person name="London E.W."/>
            <person name="Roca A.L."/>
            <person name="Novakofski J.E."/>
            <person name="Mateus-Pinilla N.E."/>
        </authorList>
    </citation>
    <scope>NUCLEOTIDE SEQUENCE [LARGE SCALE GENOMIC DNA]</scope>
</reference>
<dbReference type="GeneID" id="110145630"/>
<evidence type="ECO:0000256" key="2">
    <source>
        <dbReference type="SAM" id="Phobius"/>
    </source>
</evidence>
<dbReference type="Proteomes" id="UP001652640">
    <property type="component" value="Chromosome 2"/>
</dbReference>
<evidence type="ECO:0000313" key="4">
    <source>
        <dbReference type="RefSeq" id="XP_070330683.1"/>
    </source>
</evidence>
<feature type="compositionally biased region" description="Basic residues" evidence="1">
    <location>
        <begin position="241"/>
        <end position="251"/>
    </location>
</feature>
<reference evidence="4" key="2">
    <citation type="submission" date="2025-08" db="UniProtKB">
        <authorList>
            <consortium name="RefSeq"/>
        </authorList>
    </citation>
    <scope>IDENTIFICATION</scope>
    <source>
        <tissue evidence="4">Tongue muscle</tissue>
    </source>
</reference>
<evidence type="ECO:0000256" key="1">
    <source>
        <dbReference type="SAM" id="MobiDB-lite"/>
    </source>
</evidence>
<keyword evidence="2" id="KW-0812">Transmembrane</keyword>
<name>A0ABM4IS94_ODOVR</name>
<gene>
    <name evidence="4" type="primary">C2H2orf92</name>
</gene>
<keyword evidence="2" id="KW-0472">Membrane</keyword>
<keyword evidence="3" id="KW-1185">Reference proteome</keyword>
<organism evidence="3 4">
    <name type="scientific">Odocoileus virginianus</name>
    <name type="common">White-tailed deer</name>
    <dbReference type="NCBI Taxonomy" id="9874"/>
    <lineage>
        <taxon>Eukaryota</taxon>
        <taxon>Metazoa</taxon>
        <taxon>Chordata</taxon>
        <taxon>Craniata</taxon>
        <taxon>Vertebrata</taxon>
        <taxon>Euteleostomi</taxon>
        <taxon>Mammalia</taxon>
        <taxon>Eutheria</taxon>
        <taxon>Laurasiatheria</taxon>
        <taxon>Artiodactyla</taxon>
        <taxon>Ruminantia</taxon>
        <taxon>Pecora</taxon>
        <taxon>Cervidae</taxon>
        <taxon>Odocoileinae</taxon>
        <taxon>Odocoileus</taxon>
    </lineage>
</organism>
<sequence>MEPGNFLLRFPTKTPKQLTGPGKSGPEFSPLPSQLWNIRLAQATLKERVKAGSNAEFSSNSKILDKGLAKLFGYPPQKSSRETNFALSSNKRDEHLAKLFEDDPSDDQNHNPPHVENISQTVPRLSDHIAEEQRDQESSLFNRDVSGTQSTTIGKGTRQEAVSPDVPSRGMPCSQLLQFLQKNIIVAAVSVVGVATAAVLLLLALLTYVRRRQSLHSPADMTYNIFIMNGKTWWQKSQDKKTKKHAGKQKQLKLNSGI</sequence>
<keyword evidence="2" id="KW-1133">Transmembrane helix</keyword>